<comment type="subcellular location">
    <subcellularLocation>
        <location evidence="1">Cytoplasm</location>
    </subcellularLocation>
</comment>
<comment type="similarity">
    <text evidence="2">Belongs to the relaxosome TraM family.</text>
</comment>
<dbReference type="RefSeq" id="WP_191931325.1">
    <property type="nucleotide sequence ID" value="NZ_JACYNM010000038.1"/>
</dbReference>
<evidence type="ECO:0000313" key="9">
    <source>
        <dbReference type="EMBL" id="MBD8109214.1"/>
    </source>
</evidence>
<keyword evidence="8" id="KW-0804">Transcription</keyword>
<evidence type="ECO:0000313" key="10">
    <source>
        <dbReference type="Proteomes" id="UP000661012"/>
    </source>
</evidence>
<accession>A0ABR9A058</accession>
<comment type="caution">
    <text evidence="9">The sequence shown here is derived from an EMBL/GenBank/DDBJ whole genome shotgun (WGS) entry which is preliminary data.</text>
</comment>
<keyword evidence="4" id="KW-0963">Cytoplasm</keyword>
<keyword evidence="7" id="KW-0238">DNA-binding</keyword>
<keyword evidence="5" id="KW-0184">Conjugation</keyword>
<evidence type="ECO:0000256" key="5">
    <source>
        <dbReference type="ARBA" id="ARBA00022971"/>
    </source>
</evidence>
<dbReference type="InterPro" id="IPR010992">
    <property type="entry name" value="IHF-like_DNA-bd_dom_sf"/>
</dbReference>
<dbReference type="Pfam" id="PF05261">
    <property type="entry name" value="Tra_M"/>
    <property type="match status" value="1"/>
</dbReference>
<dbReference type="InterPro" id="IPR007925">
    <property type="entry name" value="TRelaxosome_TraM"/>
</dbReference>
<evidence type="ECO:0000256" key="4">
    <source>
        <dbReference type="ARBA" id="ARBA00022490"/>
    </source>
</evidence>
<evidence type="ECO:0000256" key="3">
    <source>
        <dbReference type="ARBA" id="ARBA00020534"/>
    </source>
</evidence>
<keyword evidence="10" id="KW-1185">Reference proteome</keyword>
<evidence type="ECO:0000256" key="7">
    <source>
        <dbReference type="ARBA" id="ARBA00023125"/>
    </source>
</evidence>
<evidence type="ECO:0000256" key="6">
    <source>
        <dbReference type="ARBA" id="ARBA00023015"/>
    </source>
</evidence>
<dbReference type="Gene3D" id="1.10.10.450">
    <property type="entry name" value="TraM protein, DNA-binding"/>
    <property type="match status" value="1"/>
</dbReference>
<dbReference type="Proteomes" id="UP000661012">
    <property type="component" value="Unassembled WGS sequence"/>
</dbReference>
<proteinExistence type="inferred from homology"/>
<protein>
    <recommendedName>
        <fullName evidence="3">Relaxosome protein TraM</fullName>
    </recommendedName>
</protein>
<evidence type="ECO:0000256" key="1">
    <source>
        <dbReference type="ARBA" id="ARBA00004496"/>
    </source>
</evidence>
<organism evidence="9 10">
    <name type="scientific">Erwinia persicina</name>
    <dbReference type="NCBI Taxonomy" id="55211"/>
    <lineage>
        <taxon>Bacteria</taxon>
        <taxon>Pseudomonadati</taxon>
        <taxon>Pseudomonadota</taxon>
        <taxon>Gammaproteobacteria</taxon>
        <taxon>Enterobacterales</taxon>
        <taxon>Erwiniaceae</taxon>
        <taxon>Erwinia</taxon>
    </lineage>
</organism>
<dbReference type="SUPFAM" id="SSF47729">
    <property type="entry name" value="IHF-like DNA-binding proteins"/>
    <property type="match status" value="1"/>
</dbReference>
<gene>
    <name evidence="9" type="ORF">IFT93_22885</name>
</gene>
<evidence type="ECO:0000256" key="2">
    <source>
        <dbReference type="ARBA" id="ARBA00008859"/>
    </source>
</evidence>
<reference evidence="9 10" key="1">
    <citation type="journal article" date="2020" name="FEMS Microbiol. Ecol.">
        <title>Temporal dynamics of bacterial communities during seed development and maturation.</title>
        <authorList>
            <person name="Chesneau G."/>
            <person name="Torres-Cortes G."/>
            <person name="Briand M."/>
            <person name="Darrasse A."/>
            <person name="Preveaux A."/>
            <person name="Marais C."/>
            <person name="Jacques M.A."/>
            <person name="Shade A."/>
            <person name="Barret M."/>
        </authorList>
    </citation>
    <scope>NUCLEOTIDE SEQUENCE [LARGE SCALE GENOMIC DNA]</scope>
    <source>
        <strain evidence="9 10">CFBP13732</strain>
    </source>
</reference>
<name>A0ABR9A058_9GAMM</name>
<keyword evidence="6" id="KW-0805">Transcription regulation</keyword>
<dbReference type="EMBL" id="JACYNN010000037">
    <property type="protein sequence ID" value="MBD8109214.1"/>
    <property type="molecule type" value="Genomic_DNA"/>
</dbReference>
<sequence length="130" mass="14826">MARHNIYFKDKIENEIREYVMLERQNGASESDVNFSSVVNELTGLGLMLKKHQEGKKEFDLKTFNQDMIRKVSGTREGMSIVIAMLTEMYLNSRGGIAPGQLEDMMDANLTAMSTAEDKAESRHFLKEDE</sequence>
<evidence type="ECO:0000256" key="8">
    <source>
        <dbReference type="ARBA" id="ARBA00023163"/>
    </source>
</evidence>
<dbReference type="InterPro" id="IPR042073">
    <property type="entry name" value="TraM_DNA-bd"/>
</dbReference>